<evidence type="ECO:0000256" key="1">
    <source>
        <dbReference type="ARBA" id="ARBA00023015"/>
    </source>
</evidence>
<dbReference type="SUPFAM" id="SSF46785">
    <property type="entry name" value="Winged helix' DNA-binding domain"/>
    <property type="match status" value="1"/>
</dbReference>
<dbReference type="EMBL" id="JASATX010000003">
    <property type="protein sequence ID" value="MDI2099207.1"/>
    <property type="molecule type" value="Genomic_DNA"/>
</dbReference>
<dbReference type="PANTHER" id="PTHR44846">
    <property type="entry name" value="MANNOSYL-D-GLYCERATE TRANSPORT/METABOLISM SYSTEM REPRESSOR MNGR-RELATED"/>
    <property type="match status" value="1"/>
</dbReference>
<dbReference type="GO" id="GO:0045892">
    <property type="term" value="P:negative regulation of DNA-templated transcription"/>
    <property type="evidence" value="ECO:0007669"/>
    <property type="project" value="TreeGrafter"/>
</dbReference>
<gene>
    <name evidence="5" type="ORF">QF206_09565</name>
</gene>
<keyword evidence="6" id="KW-1185">Reference proteome</keyword>
<dbReference type="Proteomes" id="UP001321506">
    <property type="component" value="Unassembled WGS sequence"/>
</dbReference>
<dbReference type="RefSeq" id="WP_281488986.1">
    <property type="nucleotide sequence ID" value="NZ_JASATX010000003.1"/>
</dbReference>
<dbReference type="CDD" id="cd07377">
    <property type="entry name" value="WHTH_GntR"/>
    <property type="match status" value="1"/>
</dbReference>
<evidence type="ECO:0000256" key="2">
    <source>
        <dbReference type="ARBA" id="ARBA00023125"/>
    </source>
</evidence>
<name>A0AAW6TC94_9MICO</name>
<dbReference type="InterPro" id="IPR000524">
    <property type="entry name" value="Tscrpt_reg_HTH_GntR"/>
</dbReference>
<dbReference type="PROSITE" id="PS50949">
    <property type="entry name" value="HTH_GNTR"/>
    <property type="match status" value="1"/>
</dbReference>
<dbReference type="InterPro" id="IPR011663">
    <property type="entry name" value="UTRA"/>
</dbReference>
<keyword evidence="2" id="KW-0238">DNA-binding</keyword>
<dbReference type="PRINTS" id="PR00035">
    <property type="entry name" value="HTHGNTR"/>
</dbReference>
<dbReference type="InterPro" id="IPR036388">
    <property type="entry name" value="WH-like_DNA-bd_sf"/>
</dbReference>
<dbReference type="GO" id="GO:0003677">
    <property type="term" value="F:DNA binding"/>
    <property type="evidence" value="ECO:0007669"/>
    <property type="project" value="UniProtKB-KW"/>
</dbReference>
<dbReference type="AlphaFoldDB" id="A0AAW6TC94"/>
<reference evidence="5 6" key="1">
    <citation type="submission" date="2023-04" db="EMBL/GenBank/DDBJ databases">
        <title>Klugiella caeni sp. nov. isolated from the sludge of biochemical tank.</title>
        <authorList>
            <person name="Geng K."/>
        </authorList>
    </citation>
    <scope>NUCLEOTIDE SEQUENCE [LARGE SCALE GENOMIC DNA]</scope>
    <source>
        <strain evidence="5 6">YN-L-19</strain>
    </source>
</reference>
<dbReference type="GO" id="GO:0003700">
    <property type="term" value="F:DNA-binding transcription factor activity"/>
    <property type="evidence" value="ECO:0007669"/>
    <property type="project" value="InterPro"/>
</dbReference>
<comment type="caution">
    <text evidence="5">The sequence shown here is derived from an EMBL/GenBank/DDBJ whole genome shotgun (WGS) entry which is preliminary data.</text>
</comment>
<dbReference type="Pfam" id="PF00392">
    <property type="entry name" value="GntR"/>
    <property type="match status" value="1"/>
</dbReference>
<evidence type="ECO:0000259" key="4">
    <source>
        <dbReference type="PROSITE" id="PS50949"/>
    </source>
</evidence>
<proteinExistence type="predicted"/>
<accession>A0AAW6TC94</accession>
<evidence type="ECO:0000313" key="5">
    <source>
        <dbReference type="EMBL" id="MDI2099207.1"/>
    </source>
</evidence>
<feature type="domain" description="HTH gntR-type" evidence="4">
    <location>
        <begin position="1"/>
        <end position="63"/>
    </location>
</feature>
<dbReference type="SMART" id="SM00866">
    <property type="entry name" value="UTRA"/>
    <property type="match status" value="1"/>
</dbReference>
<dbReference type="Pfam" id="PF07702">
    <property type="entry name" value="UTRA"/>
    <property type="match status" value="1"/>
</dbReference>
<dbReference type="SUPFAM" id="SSF64288">
    <property type="entry name" value="Chorismate lyase-like"/>
    <property type="match status" value="1"/>
</dbReference>
<dbReference type="Gene3D" id="3.40.1410.10">
    <property type="entry name" value="Chorismate lyase-like"/>
    <property type="match status" value="1"/>
</dbReference>
<protein>
    <submittedName>
        <fullName evidence="5">GntR family transcriptional regulator</fullName>
    </submittedName>
</protein>
<evidence type="ECO:0000313" key="6">
    <source>
        <dbReference type="Proteomes" id="UP001321506"/>
    </source>
</evidence>
<dbReference type="Gene3D" id="1.10.10.10">
    <property type="entry name" value="Winged helix-like DNA-binding domain superfamily/Winged helix DNA-binding domain"/>
    <property type="match status" value="1"/>
</dbReference>
<evidence type="ECO:0000256" key="3">
    <source>
        <dbReference type="ARBA" id="ARBA00023163"/>
    </source>
</evidence>
<dbReference type="InterPro" id="IPR050679">
    <property type="entry name" value="Bact_HTH_transcr_reg"/>
</dbReference>
<keyword evidence="1" id="KW-0805">Transcription regulation</keyword>
<dbReference type="InterPro" id="IPR036390">
    <property type="entry name" value="WH_DNA-bd_sf"/>
</dbReference>
<dbReference type="SMART" id="SM00345">
    <property type="entry name" value="HTH_GNTR"/>
    <property type="match status" value="1"/>
</dbReference>
<dbReference type="InterPro" id="IPR028978">
    <property type="entry name" value="Chorismate_lyase_/UTRA_dom_sf"/>
</dbReference>
<organism evidence="5 6">
    <name type="scientific">Ruicaihuangia caeni</name>
    <dbReference type="NCBI Taxonomy" id="3042517"/>
    <lineage>
        <taxon>Bacteria</taxon>
        <taxon>Bacillati</taxon>
        <taxon>Actinomycetota</taxon>
        <taxon>Actinomycetes</taxon>
        <taxon>Micrococcales</taxon>
        <taxon>Microbacteriaceae</taxon>
        <taxon>Ruicaihuangia</taxon>
    </lineage>
</organism>
<sequence length="230" mass="25035">MHQQISALIAQLGLKPGDRLHTESELSELFGVSRSTVREALRLLEQQGVVNAVQGQGRFISASGSLRVERPMTKYESITEVLTGRGYAVTSAVLSIEEGTATPEEAEALELESDAPVIRLLRIRYGDDKPLVVSANTMPRETLPGPIDHRDWSGSLTAALAAHGNRVTSALATISAVELPEEWQARYSLGGLGPWLRVFEVGLTATGRRVLYALDYHLGSEISFSVLRRS</sequence>
<keyword evidence="3" id="KW-0804">Transcription</keyword>
<dbReference type="PANTHER" id="PTHR44846:SF17">
    <property type="entry name" value="GNTR-FAMILY TRANSCRIPTIONAL REGULATOR"/>
    <property type="match status" value="1"/>
</dbReference>